<dbReference type="InterPro" id="IPR000209">
    <property type="entry name" value="Peptidase_S8/S53_dom"/>
</dbReference>
<dbReference type="PROSITE" id="PS51892">
    <property type="entry name" value="SUBTILASE"/>
    <property type="match status" value="1"/>
</dbReference>
<dbReference type="InterPro" id="IPR050131">
    <property type="entry name" value="Peptidase_S8_subtilisin-like"/>
</dbReference>
<organism evidence="8 9">
    <name type="scientific">Anditalea andensis</name>
    <dbReference type="NCBI Taxonomy" id="1048983"/>
    <lineage>
        <taxon>Bacteria</taxon>
        <taxon>Pseudomonadati</taxon>
        <taxon>Bacteroidota</taxon>
        <taxon>Cytophagia</taxon>
        <taxon>Cytophagales</taxon>
        <taxon>Cytophagaceae</taxon>
        <taxon>Anditalea</taxon>
    </lineage>
</organism>
<proteinExistence type="inferred from homology"/>
<dbReference type="InterPro" id="IPR036852">
    <property type="entry name" value="Peptidase_S8/S53_dom_sf"/>
</dbReference>
<reference evidence="8 9" key="1">
    <citation type="submission" date="2014-04" db="EMBL/GenBank/DDBJ databases">
        <title>Characterization and application of a salt tolerant electro-active bacterium.</title>
        <authorList>
            <person name="Yang L."/>
            <person name="Wei S."/>
            <person name="Tay Q.X.M."/>
        </authorList>
    </citation>
    <scope>NUCLEOTIDE SEQUENCE [LARGE SCALE GENOMIC DNA]</scope>
    <source>
        <strain evidence="8 9">LY1</strain>
    </source>
</reference>
<dbReference type="InterPro" id="IPR017317">
    <property type="entry name" value="Pept_S8_subtilisin_bacteroid-2"/>
</dbReference>
<dbReference type="EMBL" id="JMIH01000016">
    <property type="protein sequence ID" value="KEO74001.1"/>
    <property type="molecule type" value="Genomic_DNA"/>
</dbReference>
<dbReference type="STRING" id="1048983.EL17_07570"/>
<dbReference type="GO" id="GO:0006508">
    <property type="term" value="P:proteolysis"/>
    <property type="evidence" value="ECO:0007669"/>
    <property type="project" value="UniProtKB-KW"/>
</dbReference>
<name>A0A074KVJ4_9BACT</name>
<evidence type="ECO:0000256" key="2">
    <source>
        <dbReference type="ARBA" id="ARBA00022670"/>
    </source>
</evidence>
<dbReference type="PROSITE" id="PS00138">
    <property type="entry name" value="SUBTILASE_SER"/>
    <property type="match status" value="1"/>
</dbReference>
<dbReference type="GO" id="GO:0004252">
    <property type="term" value="F:serine-type endopeptidase activity"/>
    <property type="evidence" value="ECO:0007669"/>
    <property type="project" value="UniProtKB-UniRule"/>
</dbReference>
<dbReference type="InterPro" id="IPR023828">
    <property type="entry name" value="Peptidase_S8_Ser-AS"/>
</dbReference>
<evidence type="ECO:0000313" key="8">
    <source>
        <dbReference type="EMBL" id="KEO74001.1"/>
    </source>
</evidence>
<feature type="signal peptide" evidence="6">
    <location>
        <begin position="1"/>
        <end position="22"/>
    </location>
</feature>
<keyword evidence="3 5" id="KW-0378">Hydrolase</keyword>
<dbReference type="OrthoDB" id="9792152at2"/>
<evidence type="ECO:0000256" key="4">
    <source>
        <dbReference type="ARBA" id="ARBA00022825"/>
    </source>
</evidence>
<evidence type="ECO:0000256" key="3">
    <source>
        <dbReference type="ARBA" id="ARBA00022801"/>
    </source>
</evidence>
<feature type="chain" id="PRO_5001697057" description="Peptidase S8/S53 domain-containing protein" evidence="6">
    <location>
        <begin position="23"/>
        <end position="475"/>
    </location>
</feature>
<evidence type="ECO:0000313" key="9">
    <source>
        <dbReference type="Proteomes" id="UP000027821"/>
    </source>
</evidence>
<evidence type="ECO:0000256" key="6">
    <source>
        <dbReference type="SAM" id="SignalP"/>
    </source>
</evidence>
<accession>A0A074KVJ4</accession>
<comment type="similarity">
    <text evidence="1 5">Belongs to the peptidase S8 family.</text>
</comment>
<protein>
    <recommendedName>
        <fullName evidence="7">Peptidase S8/S53 domain-containing protein</fullName>
    </recommendedName>
</protein>
<dbReference type="SUPFAM" id="SSF52743">
    <property type="entry name" value="Subtilisin-like"/>
    <property type="match status" value="1"/>
</dbReference>
<evidence type="ECO:0000256" key="1">
    <source>
        <dbReference type="ARBA" id="ARBA00011073"/>
    </source>
</evidence>
<keyword evidence="4 5" id="KW-0720">Serine protease</keyword>
<dbReference type="PRINTS" id="PR00723">
    <property type="entry name" value="SUBTILISIN"/>
</dbReference>
<feature type="active site" description="Charge relay system" evidence="5">
    <location>
        <position position="178"/>
    </location>
</feature>
<feature type="active site" description="Charge relay system" evidence="5">
    <location>
        <position position="219"/>
    </location>
</feature>
<comment type="caution">
    <text evidence="8">The sequence shown here is derived from an EMBL/GenBank/DDBJ whole genome shotgun (WGS) entry which is preliminary data.</text>
</comment>
<gene>
    <name evidence="8" type="ORF">EL17_07570</name>
</gene>
<sequence>MKKIKFTAVLMMCMSLAHLTMGQDRYAIQYKYKPQNTYSLDDPGKFLSQKTVDRRIKENSPIDSTDLPVSEKYSNKIMEYVEQVQYQSKWLNSSVVIATEAQIEEIGQFPFVEKIELVARGFYDSSHSAKKESKPFPFRFNFLKKSVSAYEFQNELLGIPAMHKEGYTGDGISIAIFDGGFLYADKIPAIKHLFDNEKIIATRDFVLPHSGTVFRSDTHGTGALSLIGSNEMASLVAGAYDADFILCITEDVRSEYRVEEYNWVRAAEFADSLGVDIINSSLGYNVFNDPQMNYSKDALDGKTAIITKGAAMAAEKGILVVTSAGNEGSGNWRTITAPSDAEGILSVGAITNSMRKSSFSSVGPTADGRIKPEVTTLGSSVSLWRTPSGVGTASGTSFSAPQVAAMAAGLWQSKPALTRKELLNLILNTASQAETPDNDFGYGIPNFSSAYHGLSSDTNDHHTDDYILDPEETIK</sequence>
<dbReference type="Pfam" id="PF00082">
    <property type="entry name" value="Peptidase_S8"/>
    <property type="match status" value="1"/>
</dbReference>
<dbReference type="InterPro" id="IPR015500">
    <property type="entry name" value="Peptidase_S8_subtilisin-rel"/>
</dbReference>
<keyword evidence="9" id="KW-1185">Reference proteome</keyword>
<feature type="domain" description="Peptidase S8/S53" evidence="7">
    <location>
        <begin position="169"/>
        <end position="443"/>
    </location>
</feature>
<dbReference type="RefSeq" id="WP_051719893.1">
    <property type="nucleotide sequence ID" value="NZ_JMIH01000016.1"/>
</dbReference>
<keyword evidence="6" id="KW-0732">Signal</keyword>
<evidence type="ECO:0000256" key="5">
    <source>
        <dbReference type="PROSITE-ProRule" id="PRU01240"/>
    </source>
</evidence>
<dbReference type="CDD" id="cd07493">
    <property type="entry name" value="Peptidases_S8_9"/>
    <property type="match status" value="1"/>
</dbReference>
<dbReference type="PIRSF" id="PIRSF037903">
    <property type="entry name" value="Subtilisin_rel_GFO_2223"/>
    <property type="match status" value="1"/>
</dbReference>
<dbReference type="Gene3D" id="3.40.50.200">
    <property type="entry name" value="Peptidase S8/S53 domain"/>
    <property type="match status" value="1"/>
</dbReference>
<dbReference type="eggNOG" id="COG1404">
    <property type="taxonomic scope" value="Bacteria"/>
</dbReference>
<keyword evidence="2 5" id="KW-0645">Protease</keyword>
<dbReference type="PANTHER" id="PTHR43806">
    <property type="entry name" value="PEPTIDASE S8"/>
    <property type="match status" value="1"/>
</dbReference>
<dbReference type="AlphaFoldDB" id="A0A074KVJ4"/>
<evidence type="ECO:0000259" key="7">
    <source>
        <dbReference type="Pfam" id="PF00082"/>
    </source>
</evidence>
<dbReference type="Proteomes" id="UP000027821">
    <property type="component" value="Unassembled WGS sequence"/>
</dbReference>
<feature type="active site" description="Charge relay system" evidence="5">
    <location>
        <position position="397"/>
    </location>
</feature>
<dbReference type="PANTHER" id="PTHR43806:SF67">
    <property type="entry name" value="EGF-LIKE DOMAIN-CONTAINING PROTEIN"/>
    <property type="match status" value="1"/>
</dbReference>